<evidence type="ECO:0000256" key="5">
    <source>
        <dbReference type="SAM" id="MobiDB-lite"/>
    </source>
</evidence>
<evidence type="ECO:0000256" key="3">
    <source>
        <dbReference type="ARBA" id="ARBA00023180"/>
    </source>
</evidence>
<organism evidence="6 7">
    <name type="scientific">Tenebrio molitor</name>
    <name type="common">Yellow mealworm beetle</name>
    <dbReference type="NCBI Taxonomy" id="7067"/>
    <lineage>
        <taxon>Eukaryota</taxon>
        <taxon>Metazoa</taxon>
        <taxon>Ecdysozoa</taxon>
        <taxon>Arthropoda</taxon>
        <taxon>Hexapoda</taxon>
        <taxon>Insecta</taxon>
        <taxon>Pterygota</taxon>
        <taxon>Neoptera</taxon>
        <taxon>Endopterygota</taxon>
        <taxon>Coleoptera</taxon>
        <taxon>Polyphaga</taxon>
        <taxon>Cucujiformia</taxon>
        <taxon>Tenebrionidae</taxon>
        <taxon>Tenebrio</taxon>
    </lineage>
</organism>
<accession>A0A8J6HT67</accession>
<dbReference type="InterPro" id="IPR017853">
    <property type="entry name" value="GH"/>
</dbReference>
<feature type="region of interest" description="Disordered" evidence="5">
    <location>
        <begin position="165"/>
        <end position="239"/>
    </location>
</feature>
<dbReference type="GO" id="GO:0005975">
    <property type="term" value="P:carbohydrate metabolic process"/>
    <property type="evidence" value="ECO:0007669"/>
    <property type="project" value="InterPro"/>
</dbReference>
<dbReference type="InterPro" id="IPR013785">
    <property type="entry name" value="Aldolase_TIM"/>
</dbReference>
<comment type="similarity">
    <text evidence="1 4">Belongs to the glycosyl hydrolase 56 family.</text>
</comment>
<dbReference type="SUPFAM" id="SSF51445">
    <property type="entry name" value="(Trans)glycosidases"/>
    <property type="match status" value="1"/>
</dbReference>
<dbReference type="Proteomes" id="UP000719412">
    <property type="component" value="Unassembled WGS sequence"/>
</dbReference>
<comment type="caution">
    <text evidence="6">The sequence shown here is derived from an EMBL/GenBank/DDBJ whole genome shotgun (WGS) entry which is preliminary data.</text>
</comment>
<keyword evidence="7" id="KW-1185">Reference proteome</keyword>
<keyword evidence="3" id="KW-0325">Glycoprotein</keyword>
<keyword evidence="2" id="KW-1015">Disulfide bond</keyword>
<dbReference type="Pfam" id="PF01630">
    <property type="entry name" value="Glyco_hydro_56"/>
    <property type="match status" value="1"/>
</dbReference>
<dbReference type="EC" id="3.2.1.35" evidence="4"/>
<keyword evidence="4" id="KW-0378">Hydrolase</keyword>
<evidence type="ECO:0000313" key="7">
    <source>
        <dbReference type="Proteomes" id="UP000719412"/>
    </source>
</evidence>
<dbReference type="PANTHER" id="PTHR11769">
    <property type="entry name" value="HYALURONIDASE"/>
    <property type="match status" value="1"/>
</dbReference>
<reference evidence="6" key="1">
    <citation type="journal article" date="2020" name="J Insects Food Feed">
        <title>The yellow mealworm (Tenebrio molitor) genome: a resource for the emerging insects as food and feed industry.</title>
        <authorList>
            <person name="Eriksson T."/>
            <person name="Andere A."/>
            <person name="Kelstrup H."/>
            <person name="Emery V."/>
            <person name="Picard C."/>
        </authorList>
    </citation>
    <scope>NUCLEOTIDE SEQUENCE</scope>
    <source>
        <strain evidence="6">Stoneville</strain>
        <tissue evidence="6">Whole head</tissue>
    </source>
</reference>
<reference evidence="6" key="2">
    <citation type="submission" date="2021-08" db="EMBL/GenBank/DDBJ databases">
        <authorList>
            <person name="Eriksson T."/>
        </authorList>
    </citation>
    <scope>NUCLEOTIDE SEQUENCE</scope>
    <source>
        <strain evidence="6">Stoneville</strain>
        <tissue evidence="6">Whole head</tissue>
    </source>
</reference>
<proteinExistence type="inferred from homology"/>
<protein>
    <recommendedName>
        <fullName evidence="4">Hyaluronidase</fullName>
        <ecNumber evidence="4">3.2.1.35</ecNumber>
    </recommendedName>
</protein>
<evidence type="ECO:0000256" key="1">
    <source>
        <dbReference type="ARBA" id="ARBA00008871"/>
    </source>
</evidence>
<dbReference type="GO" id="GO:0006952">
    <property type="term" value="P:defense response"/>
    <property type="evidence" value="ECO:0007669"/>
    <property type="project" value="InterPro"/>
</dbReference>
<evidence type="ECO:0000256" key="2">
    <source>
        <dbReference type="ARBA" id="ARBA00023157"/>
    </source>
</evidence>
<dbReference type="InterPro" id="IPR001329">
    <property type="entry name" value="Venom_Hyaluronidase"/>
</dbReference>
<dbReference type="PANTHER" id="PTHR11769:SF35">
    <property type="entry name" value="HYALURONIDASE"/>
    <property type="match status" value="1"/>
</dbReference>
<name>A0A8J6HT67_TENMO</name>
<comment type="catalytic activity">
    <reaction evidence="4">
        <text>Random hydrolysis of (1-&gt;4)-linkages between N-acetyl-beta-D-glucosamine and D-glucuronate residues in hyaluronate.</text>
        <dbReference type="EC" id="3.2.1.35"/>
    </reaction>
</comment>
<dbReference type="GO" id="GO:0030214">
    <property type="term" value="P:hyaluronan catabolic process"/>
    <property type="evidence" value="ECO:0007669"/>
    <property type="project" value="TreeGrafter"/>
</dbReference>
<feature type="compositionally biased region" description="Basic and acidic residues" evidence="5">
    <location>
        <begin position="182"/>
        <end position="191"/>
    </location>
</feature>
<dbReference type="Gene3D" id="3.20.20.70">
    <property type="entry name" value="Aldolase class I"/>
    <property type="match status" value="1"/>
</dbReference>
<gene>
    <name evidence="6" type="ORF">GEV33_001420</name>
</gene>
<sequence length="483" mass="54455">MEETLYVAENLRPNATWGYYAYPYCFNMAPNNMKMACPNEVQKENDRIDWLFRLSGNLYPSVYFESRLSAKEKVQMIEGRVQEAHRVADHGKTKGRTPKVVPYFWYKYHGGEVFLTKVEDVFNAFLTLSTSDVDGVVIWGSSNDVNTKQKCAELYQYVDNVLGGKGKGSKGSKGQTVASRPEVAEERREQEPLVPPIPPFRTGAPGAKPEAFGRGGGSFKSPRPKYKNQKGFGPSGTTEEKKVETLGGAVHPEKTVRVATKSYFPHNHPSYDAQKLLYNAKRLPVANDVVTGKVTIQTDIGEKQEFTIRIQLNGTVDLSPLHNLLQKKNIGEDEAYQCVAAVLRKAFSDSSANMEKRLDLTLNQNEEFLGTETRQHSGKMSEDLVPALDENLKNCDLQNERAIHRHSSTPTMKGKKKTKSTMHKEDTALKSFFPQYFLSSNLWSSELPLGTNIQEWRVIGVEVRREVVNSQIDVFIKMVRSQE</sequence>
<dbReference type="GO" id="GO:0004415">
    <property type="term" value="F:hyalurononglucosaminidase activity"/>
    <property type="evidence" value="ECO:0007669"/>
    <property type="project" value="UniProtKB-UniRule"/>
</dbReference>
<dbReference type="PRINTS" id="PR00847">
    <property type="entry name" value="HYALURONDASE"/>
</dbReference>
<evidence type="ECO:0000256" key="4">
    <source>
        <dbReference type="RuleBase" id="RU610713"/>
    </source>
</evidence>
<dbReference type="InterPro" id="IPR018155">
    <property type="entry name" value="Hyaluronidase"/>
</dbReference>
<keyword evidence="4" id="KW-0326">Glycosidase</keyword>
<dbReference type="AlphaFoldDB" id="A0A8J6HT67"/>
<evidence type="ECO:0000313" key="6">
    <source>
        <dbReference type="EMBL" id="KAH0821371.1"/>
    </source>
</evidence>
<dbReference type="EMBL" id="JABDTM020008182">
    <property type="protein sequence ID" value="KAH0821371.1"/>
    <property type="molecule type" value="Genomic_DNA"/>
</dbReference>